<dbReference type="InterPro" id="IPR029058">
    <property type="entry name" value="AB_hydrolase_fold"/>
</dbReference>
<keyword evidence="3" id="KW-1185">Reference proteome</keyword>
<dbReference type="InterPro" id="IPR039069">
    <property type="entry name" value="CE7"/>
</dbReference>
<evidence type="ECO:0000313" key="3">
    <source>
        <dbReference type="Proteomes" id="UP000051927"/>
    </source>
</evidence>
<comment type="caution">
    <text evidence="2">The sequence shown here is derived from an EMBL/GenBank/DDBJ whole genome shotgun (WGS) entry which is preliminary data.</text>
</comment>
<dbReference type="Pfam" id="PF05448">
    <property type="entry name" value="AXE1"/>
    <property type="match status" value="1"/>
</dbReference>
<dbReference type="SUPFAM" id="SSF53474">
    <property type="entry name" value="alpha/beta-Hydrolases"/>
    <property type="match status" value="1"/>
</dbReference>
<feature type="domain" description="Acetyl xylan esterase" evidence="1">
    <location>
        <begin position="12"/>
        <end position="318"/>
    </location>
</feature>
<name>A0ABR5PZ02_9ACTN</name>
<protein>
    <submittedName>
        <fullName evidence="2">Acetyl xylan esterase (AXE1) family protein</fullName>
    </submittedName>
</protein>
<evidence type="ECO:0000313" key="2">
    <source>
        <dbReference type="EMBL" id="KRO01828.1"/>
    </source>
</evidence>
<dbReference type="PANTHER" id="PTHR40111">
    <property type="entry name" value="CEPHALOSPORIN-C DEACETYLASE"/>
    <property type="match status" value="1"/>
</dbReference>
<reference evidence="2 3" key="1">
    <citation type="journal article" date="2015" name="Genome Announc.">
        <title>Expanding the biotechnology potential of lactobacilli through comparative genomics of 213 strains and associated genera.</title>
        <authorList>
            <person name="Sun Z."/>
            <person name="Harris H.M."/>
            <person name="McCann A."/>
            <person name="Guo C."/>
            <person name="Argimon S."/>
            <person name="Zhang W."/>
            <person name="Yang X."/>
            <person name="Jeffery I.B."/>
            <person name="Cooney J.C."/>
            <person name="Kagawa T.F."/>
            <person name="Liu W."/>
            <person name="Song Y."/>
            <person name="Salvetti E."/>
            <person name="Wrobel A."/>
            <person name="Rasinkangas P."/>
            <person name="Parkhill J."/>
            <person name="Rea M.C."/>
            <person name="O'Sullivan O."/>
            <person name="Ritari J."/>
            <person name="Douillard F.P."/>
            <person name="Paul Ross R."/>
            <person name="Yang R."/>
            <person name="Briner A.E."/>
            <person name="Felis G.E."/>
            <person name="de Vos W.M."/>
            <person name="Barrangou R."/>
            <person name="Klaenhammer T.R."/>
            <person name="Caufield P.W."/>
            <person name="Cui Y."/>
            <person name="Zhang H."/>
            <person name="O'Toole P.W."/>
        </authorList>
    </citation>
    <scope>NUCLEOTIDE SEQUENCE [LARGE SCALE GENOMIC DNA]</scope>
    <source>
        <strain evidence="2 3">DSM 7090</strain>
    </source>
</reference>
<dbReference type="Gene3D" id="3.40.50.1820">
    <property type="entry name" value="alpha/beta hydrolase"/>
    <property type="match status" value="1"/>
</dbReference>
<gene>
    <name evidence="2" type="ORF">IV60_GL001072</name>
</gene>
<sequence>MLMRDVSSYRDFLKTYHGRTLCPDVFDEFWADVCEENKPEAREVRKASVNCSRLTCEEFTYLASDDVSLKAHILRPRGVASLPTVILYTDCGREVRGWLHLARFASLGFAVVAPEIRSLPQAVYTSFEKAWKGEVSAGNLTAYYFNANALDRAEDSAVECACRAPLFQLVSDAYAAAHATRLLPFVDKGCLITWGEGLGGTLALDTAALLGSQCAGVMAQNPFFADSAACVPDGFCSAQETPKNVRIADAMGLLDTASFTERITCPTLMACSLEDRSSLPEGTFAAYNRIPAEQKRMAVYPRHAHERINDFENLQIDFLLTYSGGRL</sequence>
<dbReference type="EMBL" id="JQCP01000003">
    <property type="protein sequence ID" value="KRO01828.1"/>
    <property type="molecule type" value="Genomic_DNA"/>
</dbReference>
<accession>A0ABR5PZ02</accession>
<proteinExistence type="predicted"/>
<dbReference type="InterPro" id="IPR008391">
    <property type="entry name" value="AXE1_dom"/>
</dbReference>
<dbReference type="PANTHER" id="PTHR40111:SF1">
    <property type="entry name" value="CEPHALOSPORIN-C DEACETYLASE"/>
    <property type="match status" value="1"/>
</dbReference>
<evidence type="ECO:0000259" key="1">
    <source>
        <dbReference type="Pfam" id="PF05448"/>
    </source>
</evidence>
<dbReference type="Proteomes" id="UP000051927">
    <property type="component" value="Unassembled WGS sequence"/>
</dbReference>
<organism evidence="2 3">
    <name type="scientific">Lancefieldella rimae</name>
    <dbReference type="NCBI Taxonomy" id="1383"/>
    <lineage>
        <taxon>Bacteria</taxon>
        <taxon>Bacillati</taxon>
        <taxon>Actinomycetota</taxon>
        <taxon>Coriobacteriia</taxon>
        <taxon>Coriobacteriales</taxon>
        <taxon>Atopobiaceae</taxon>
        <taxon>Lancefieldella</taxon>
    </lineage>
</organism>